<organism evidence="5 6">
    <name type="scientific">Loigolactobacillus bifermentans DSM 20003</name>
    <dbReference type="NCBI Taxonomy" id="1423726"/>
    <lineage>
        <taxon>Bacteria</taxon>
        <taxon>Bacillati</taxon>
        <taxon>Bacillota</taxon>
        <taxon>Bacilli</taxon>
        <taxon>Lactobacillales</taxon>
        <taxon>Lactobacillaceae</taxon>
        <taxon>Loigolactobacillus</taxon>
    </lineage>
</organism>
<reference evidence="5 6" key="1">
    <citation type="journal article" date="2015" name="Genome Announc.">
        <title>Expanding the biotechnology potential of lactobacilli through comparative genomics of 213 strains and associated genera.</title>
        <authorList>
            <person name="Sun Z."/>
            <person name="Harris H.M."/>
            <person name="McCann A."/>
            <person name="Guo C."/>
            <person name="Argimon S."/>
            <person name="Zhang W."/>
            <person name="Yang X."/>
            <person name="Jeffery I.B."/>
            <person name="Cooney J.C."/>
            <person name="Kagawa T.F."/>
            <person name="Liu W."/>
            <person name="Song Y."/>
            <person name="Salvetti E."/>
            <person name="Wrobel A."/>
            <person name="Rasinkangas P."/>
            <person name="Parkhill J."/>
            <person name="Rea M.C."/>
            <person name="O'Sullivan O."/>
            <person name="Ritari J."/>
            <person name="Douillard F.P."/>
            <person name="Paul Ross R."/>
            <person name="Yang R."/>
            <person name="Briner A.E."/>
            <person name="Felis G.E."/>
            <person name="de Vos W.M."/>
            <person name="Barrangou R."/>
            <person name="Klaenhammer T.R."/>
            <person name="Caufield P.W."/>
            <person name="Cui Y."/>
            <person name="Zhang H."/>
            <person name="O'Toole P.W."/>
        </authorList>
    </citation>
    <scope>NUCLEOTIDE SEQUENCE [LARGE SCALE GENOMIC DNA]</scope>
    <source>
        <strain evidence="5 6">DSM 20003</strain>
    </source>
</reference>
<dbReference type="PATRIC" id="fig|1423726.3.peg.1877"/>
<evidence type="ECO:0000313" key="5">
    <source>
        <dbReference type="EMBL" id="KRK40011.1"/>
    </source>
</evidence>
<evidence type="ECO:0000259" key="3">
    <source>
        <dbReference type="Pfam" id="PF07261"/>
    </source>
</evidence>
<sequence>MQEAFSELSPREPLMVTAATFYSDLDQQVLTYLYQPLLGPVAFSLVTFLWTEAQQTEKTAHRHDLILTTLNIDLPTFYQARLKLEALGLVKTYWAKMADPRYYVYELYAPQSPTRFFQDDLLSVLLYETVGEQRFQQLVAQFKRQPVTKPALVDVSHNFLDVFHIDPQHVATTPAAIAEANESFQIKAAPQPQVTANTQFDWAFFKQQLQHHFVTLGPVTQQRQLILTFHQLYGLNEMELAQLVADSVDLATDQFDVAAFKRLVLAQYQGQTKITTQQVAEAPAVATPKADFSKADQQLIQVSRQYAPYEFLQQLKQQQGTYVTQGEQRLLERLVARQLFPNSVINIMIHYMLSVRQMPTLNQNFLDTLANSWAKAKIATPEAAMAEVKAHYQPKPAVTKRRRKTAEPVQKETLPDWAKADYQAQPEKLSQSDEQALQASLAGLKKLRKGQES</sequence>
<dbReference type="Proteomes" id="UP000051461">
    <property type="component" value="Unassembled WGS sequence"/>
</dbReference>
<dbReference type="InterPro" id="IPR058660">
    <property type="entry name" value="WHD_DnaB"/>
</dbReference>
<comment type="similarity">
    <text evidence="1">Belongs to the DnaB/DnaD family.</text>
</comment>
<feature type="domain" description="DnaB/C C-terminal" evidence="3">
    <location>
        <begin position="312"/>
        <end position="387"/>
    </location>
</feature>
<comment type="caution">
    <text evidence="5">The sequence shown here is derived from an EMBL/GenBank/DDBJ whole genome shotgun (WGS) entry which is preliminary data.</text>
</comment>
<dbReference type="Pfam" id="PF25888">
    <property type="entry name" value="WHD_DnaB"/>
    <property type="match status" value="1"/>
</dbReference>
<dbReference type="OrthoDB" id="2082007at2"/>
<keyword evidence="6" id="KW-1185">Reference proteome</keyword>
<protein>
    <submittedName>
        <fullName evidence="5">Chromosome replication initiation membrane attachment protein B</fullName>
    </submittedName>
</protein>
<dbReference type="AlphaFoldDB" id="A0A0R1H045"/>
<evidence type="ECO:0000313" key="6">
    <source>
        <dbReference type="Proteomes" id="UP000051461"/>
    </source>
</evidence>
<dbReference type="RefSeq" id="WP_057903991.1">
    <property type="nucleotide sequence ID" value="NZ_AZDA01000026.1"/>
</dbReference>
<feature type="domain" description="Replicative helicase loading/DNA remodeling protein DnaB N-terminal winged helix" evidence="4">
    <location>
        <begin position="24"/>
        <end position="246"/>
    </location>
</feature>
<evidence type="ECO:0000259" key="4">
    <source>
        <dbReference type="Pfam" id="PF25888"/>
    </source>
</evidence>
<dbReference type="InterPro" id="IPR006343">
    <property type="entry name" value="DnaB/C_C"/>
</dbReference>
<feature type="compositionally biased region" description="Basic and acidic residues" evidence="2">
    <location>
        <begin position="405"/>
        <end position="414"/>
    </location>
</feature>
<proteinExistence type="inferred from homology"/>
<name>A0A0R1H045_9LACO</name>
<evidence type="ECO:0000256" key="2">
    <source>
        <dbReference type="SAM" id="MobiDB-lite"/>
    </source>
</evidence>
<accession>A0A0R1H045</accession>
<gene>
    <name evidence="5" type="ORF">FC07_GL001810</name>
</gene>
<dbReference type="STRING" id="1423726.FC07_GL001810"/>
<evidence type="ECO:0000256" key="1">
    <source>
        <dbReference type="ARBA" id="ARBA00093462"/>
    </source>
</evidence>
<dbReference type="EMBL" id="AZDA01000026">
    <property type="protein sequence ID" value="KRK40011.1"/>
    <property type="molecule type" value="Genomic_DNA"/>
</dbReference>
<feature type="region of interest" description="Disordered" evidence="2">
    <location>
        <begin position="394"/>
        <end position="435"/>
    </location>
</feature>
<dbReference type="Pfam" id="PF07261">
    <property type="entry name" value="DnaB_2"/>
    <property type="match status" value="1"/>
</dbReference>